<reference evidence="4 5" key="1">
    <citation type="journal article" date="2021" name="Elife">
        <title>Chloroplast acquisition without the gene transfer in kleptoplastic sea slugs, Plakobranchus ocellatus.</title>
        <authorList>
            <person name="Maeda T."/>
            <person name="Takahashi S."/>
            <person name="Yoshida T."/>
            <person name="Shimamura S."/>
            <person name="Takaki Y."/>
            <person name="Nagai Y."/>
            <person name="Toyoda A."/>
            <person name="Suzuki Y."/>
            <person name="Arimoto A."/>
            <person name="Ishii H."/>
            <person name="Satoh N."/>
            <person name="Nishiyama T."/>
            <person name="Hasebe M."/>
            <person name="Maruyama T."/>
            <person name="Minagawa J."/>
            <person name="Obokata J."/>
            <person name="Shigenobu S."/>
        </authorList>
    </citation>
    <scope>NUCLEOTIDE SEQUENCE [LARGE SCALE GENOMIC DNA]</scope>
</reference>
<feature type="domain" description="VWFC" evidence="3">
    <location>
        <begin position="258"/>
        <end position="325"/>
    </location>
</feature>
<gene>
    <name evidence="4" type="ORF">ElyMa_006391800</name>
</gene>
<dbReference type="Proteomes" id="UP000762676">
    <property type="component" value="Unassembled WGS sequence"/>
</dbReference>
<keyword evidence="4" id="KW-0176">Collagen</keyword>
<dbReference type="InterPro" id="IPR050941">
    <property type="entry name" value="CCN"/>
</dbReference>
<evidence type="ECO:0000313" key="4">
    <source>
        <dbReference type="EMBL" id="GFS00178.1"/>
    </source>
</evidence>
<dbReference type="AlphaFoldDB" id="A0AAV4HPV6"/>
<dbReference type="SMART" id="SM00214">
    <property type="entry name" value="VWC"/>
    <property type="match status" value="2"/>
</dbReference>
<dbReference type="GO" id="GO:0005615">
    <property type="term" value="C:extracellular space"/>
    <property type="evidence" value="ECO:0007669"/>
    <property type="project" value="TreeGrafter"/>
</dbReference>
<comment type="caution">
    <text evidence="4">The sequence shown here is derived from an EMBL/GenBank/DDBJ whole genome shotgun (WGS) entry which is preliminary data.</text>
</comment>
<proteinExistence type="predicted"/>
<evidence type="ECO:0000313" key="5">
    <source>
        <dbReference type="Proteomes" id="UP000762676"/>
    </source>
</evidence>
<dbReference type="EMBL" id="BMAT01012838">
    <property type="protein sequence ID" value="GFS00178.1"/>
    <property type="molecule type" value="Genomic_DNA"/>
</dbReference>
<evidence type="ECO:0000256" key="1">
    <source>
        <dbReference type="ARBA" id="ARBA00022729"/>
    </source>
</evidence>
<dbReference type="PANTHER" id="PTHR11348">
    <property type="entry name" value="CONNECTIVE TISSUE GROWTH FACTOR-RELATED"/>
    <property type="match status" value="1"/>
</dbReference>
<dbReference type="GO" id="GO:0005581">
    <property type="term" value="C:collagen trimer"/>
    <property type="evidence" value="ECO:0007669"/>
    <property type="project" value="UniProtKB-KW"/>
</dbReference>
<dbReference type="GO" id="GO:0007155">
    <property type="term" value="P:cell adhesion"/>
    <property type="evidence" value="ECO:0007669"/>
    <property type="project" value="TreeGrafter"/>
</dbReference>
<name>A0AAV4HPV6_9GAST</name>
<feature type="domain" description="VWFC" evidence="3">
    <location>
        <begin position="126"/>
        <end position="192"/>
    </location>
</feature>
<dbReference type="PROSITE" id="PS50184">
    <property type="entry name" value="VWFC_2"/>
    <property type="match status" value="2"/>
</dbReference>
<evidence type="ECO:0000256" key="2">
    <source>
        <dbReference type="SAM" id="MobiDB-lite"/>
    </source>
</evidence>
<dbReference type="GO" id="GO:0045597">
    <property type="term" value="P:positive regulation of cell differentiation"/>
    <property type="evidence" value="ECO:0007669"/>
    <property type="project" value="TreeGrafter"/>
</dbReference>
<dbReference type="PROSITE" id="PS01208">
    <property type="entry name" value="VWFC_1"/>
    <property type="match status" value="1"/>
</dbReference>
<keyword evidence="5" id="KW-1185">Reference proteome</keyword>
<protein>
    <submittedName>
        <fullName evidence="4">Collagen alpha-4(VI) chain</fullName>
    </submittedName>
</protein>
<dbReference type="GO" id="GO:0005178">
    <property type="term" value="F:integrin binding"/>
    <property type="evidence" value="ECO:0007669"/>
    <property type="project" value="TreeGrafter"/>
</dbReference>
<dbReference type="InterPro" id="IPR001007">
    <property type="entry name" value="VWF_dom"/>
</dbReference>
<feature type="region of interest" description="Disordered" evidence="2">
    <location>
        <begin position="204"/>
        <end position="223"/>
    </location>
</feature>
<accession>A0AAV4HPV6</accession>
<keyword evidence="1" id="KW-0732">Signal</keyword>
<organism evidence="4 5">
    <name type="scientific">Elysia marginata</name>
    <dbReference type="NCBI Taxonomy" id="1093978"/>
    <lineage>
        <taxon>Eukaryota</taxon>
        <taxon>Metazoa</taxon>
        <taxon>Spiralia</taxon>
        <taxon>Lophotrochozoa</taxon>
        <taxon>Mollusca</taxon>
        <taxon>Gastropoda</taxon>
        <taxon>Heterobranchia</taxon>
        <taxon>Euthyneura</taxon>
        <taxon>Panpulmonata</taxon>
        <taxon>Sacoglossa</taxon>
        <taxon>Placobranchoidea</taxon>
        <taxon>Plakobranchidae</taxon>
        <taxon>Elysia</taxon>
    </lineage>
</organism>
<evidence type="ECO:0000259" key="3">
    <source>
        <dbReference type="PROSITE" id="PS50184"/>
    </source>
</evidence>
<dbReference type="SUPFAM" id="SSF57603">
    <property type="entry name" value="FnI-like domain"/>
    <property type="match status" value="1"/>
</dbReference>
<sequence length="348" mass="36923">MMRQVLDVSLQVTTISAVMSPSAGDLLSGQYTTQLTVAPAGITVRAPTTPASSSGSGYCFYKNVRYQHGETWEDGCLYNCVTTISAVMSPSAGDLLSGQYTTQLTVAPAGITVRAPTTPASSSGSGYCFYKNVRYQHGETWEDGCLYNCVCEDGATGSYRCIEKCETFVNLPDVCHLETDPTNPCCKRPVCVFVAGHDEIRGNKSSTLAPAPPTPVSPTMNPPIKSSTLIPPTGVSTTLAPPTIAPPTQIPTHGTVPEMCMYEGRLYTEGQTWYDACDFKCTCVDGLTNSYTCLTRCPQYPGDFSACSQVADPEDPQCCSVPSCPGLVIPPGQFAGTGTVPARGCRSL</sequence>